<organism evidence="4 5">
    <name type="scientific">Neogobius melanostomus</name>
    <name type="common">round goby</name>
    <dbReference type="NCBI Taxonomy" id="47308"/>
    <lineage>
        <taxon>Eukaryota</taxon>
        <taxon>Metazoa</taxon>
        <taxon>Chordata</taxon>
        <taxon>Craniata</taxon>
        <taxon>Vertebrata</taxon>
        <taxon>Euteleostomi</taxon>
        <taxon>Actinopterygii</taxon>
        <taxon>Neopterygii</taxon>
        <taxon>Teleostei</taxon>
        <taxon>Neoteleostei</taxon>
        <taxon>Acanthomorphata</taxon>
        <taxon>Gobiaria</taxon>
        <taxon>Gobiiformes</taxon>
        <taxon>Gobioidei</taxon>
        <taxon>Gobiidae</taxon>
        <taxon>Benthophilinae</taxon>
        <taxon>Neogobiini</taxon>
        <taxon>Neogobius</taxon>
    </lineage>
</organism>
<evidence type="ECO:0000313" key="5">
    <source>
        <dbReference type="Proteomes" id="UP000694523"/>
    </source>
</evidence>
<feature type="domain" description="SET" evidence="3">
    <location>
        <begin position="63"/>
        <end position="176"/>
    </location>
</feature>
<protein>
    <recommendedName>
        <fullName evidence="3">SET domain-containing protein</fullName>
    </recommendedName>
</protein>
<dbReference type="PROSITE" id="PS50280">
    <property type="entry name" value="SET"/>
    <property type="match status" value="1"/>
</dbReference>
<dbReference type="CDD" id="cd19188">
    <property type="entry name" value="PR-SET_PRDM2"/>
    <property type="match status" value="1"/>
</dbReference>
<dbReference type="InterPro" id="IPR050331">
    <property type="entry name" value="Zinc_finger"/>
</dbReference>
<evidence type="ECO:0000256" key="1">
    <source>
        <dbReference type="ARBA" id="ARBA00023015"/>
    </source>
</evidence>
<keyword evidence="5" id="KW-1185">Reference proteome</keyword>
<keyword evidence="1" id="KW-0805">Transcription regulation</keyword>
<evidence type="ECO:0000259" key="3">
    <source>
        <dbReference type="PROSITE" id="PS50280"/>
    </source>
</evidence>
<dbReference type="InterPro" id="IPR001214">
    <property type="entry name" value="SET_dom"/>
</dbReference>
<dbReference type="GO" id="GO:0005634">
    <property type="term" value="C:nucleus"/>
    <property type="evidence" value="ECO:0007669"/>
    <property type="project" value="TreeGrafter"/>
</dbReference>
<evidence type="ECO:0000313" key="4">
    <source>
        <dbReference type="Ensembl" id="ENSNMLP00000011096.1"/>
    </source>
</evidence>
<accession>A0A8C6T0E5</accession>
<dbReference type="GO" id="GO:0042054">
    <property type="term" value="F:histone methyltransferase activity"/>
    <property type="evidence" value="ECO:0007669"/>
    <property type="project" value="InterPro"/>
</dbReference>
<dbReference type="Ensembl" id="ENSNMLT00000012551.1">
    <property type="protein sequence ID" value="ENSNMLP00000011096.1"/>
    <property type="gene ID" value="ENSNMLG00000007624.1"/>
</dbReference>
<dbReference type="Proteomes" id="UP000694523">
    <property type="component" value="Unplaced"/>
</dbReference>
<sequence>MHLFYIALFWTLKDALHCTIHSLHTIHFLCIVVVAFVKIMDLSGGAVETLDEVPPHVWTGLPNYLSLGHSAVNPNRIGVWTNRLIPKGRRFGPFVGEKKKRSQVTSNVYMWEVYFPTRGWMCVDATDPLKGNWLRYVNWARSSEEQNLFPLEINRAIYYKALRPIGPGEELLVWYSVQDNPEITAALEEERANRKNSPRAKRGEACPSTTETSMLELTTLYLPKSAFECVEGYFSFSLGRSYTGLANGGRLVVVANVAMCCCSRLCYSLLKSSLPTCLLRIQNLHVRLIHADHTYQMILGA</sequence>
<dbReference type="PANTHER" id="PTHR16515:SF37">
    <property type="entry name" value="PR DOMAIN ZINC FINGER PROTEIN 2"/>
    <property type="match status" value="1"/>
</dbReference>
<evidence type="ECO:0000256" key="2">
    <source>
        <dbReference type="ARBA" id="ARBA00023163"/>
    </source>
</evidence>
<dbReference type="Pfam" id="PF21549">
    <property type="entry name" value="PRDM2_PR"/>
    <property type="match status" value="1"/>
</dbReference>
<keyword evidence="2" id="KW-0804">Transcription</keyword>
<dbReference type="AlphaFoldDB" id="A0A8C6T0E5"/>
<dbReference type="SMART" id="SM00317">
    <property type="entry name" value="SET"/>
    <property type="match status" value="1"/>
</dbReference>
<dbReference type="Gene3D" id="2.170.270.10">
    <property type="entry name" value="SET domain"/>
    <property type="match status" value="1"/>
</dbReference>
<reference evidence="4" key="1">
    <citation type="submission" date="2025-08" db="UniProtKB">
        <authorList>
            <consortium name="Ensembl"/>
        </authorList>
    </citation>
    <scope>IDENTIFICATION</scope>
</reference>
<dbReference type="InterPro" id="IPR044414">
    <property type="entry name" value="PRDM2_PR-SET"/>
</dbReference>
<dbReference type="PANTHER" id="PTHR16515">
    <property type="entry name" value="PR DOMAIN ZINC FINGER PROTEIN"/>
    <property type="match status" value="1"/>
</dbReference>
<dbReference type="GO" id="GO:0010468">
    <property type="term" value="P:regulation of gene expression"/>
    <property type="evidence" value="ECO:0007669"/>
    <property type="project" value="TreeGrafter"/>
</dbReference>
<reference evidence="4" key="2">
    <citation type="submission" date="2025-09" db="UniProtKB">
        <authorList>
            <consortium name="Ensembl"/>
        </authorList>
    </citation>
    <scope>IDENTIFICATION</scope>
</reference>
<dbReference type="InterPro" id="IPR046341">
    <property type="entry name" value="SET_dom_sf"/>
</dbReference>
<dbReference type="SUPFAM" id="SSF82199">
    <property type="entry name" value="SET domain"/>
    <property type="match status" value="1"/>
</dbReference>
<proteinExistence type="predicted"/>
<name>A0A8C6T0E5_9GOBI</name>